<reference evidence="9" key="1">
    <citation type="journal article" date="2015" name="Nature">
        <title>Complex archaea that bridge the gap between prokaryotes and eukaryotes.</title>
        <authorList>
            <person name="Spang A."/>
            <person name="Saw J.H."/>
            <person name="Jorgensen S.L."/>
            <person name="Zaremba-Niedzwiedzka K."/>
            <person name="Martijn J."/>
            <person name="Lind A.E."/>
            <person name="van Eijk R."/>
            <person name="Schleper C."/>
            <person name="Guy L."/>
            <person name="Ettema T.J."/>
        </authorList>
    </citation>
    <scope>NUCLEOTIDE SEQUENCE</scope>
</reference>
<evidence type="ECO:0000256" key="1">
    <source>
        <dbReference type="ARBA" id="ARBA00008761"/>
    </source>
</evidence>
<dbReference type="AlphaFoldDB" id="A0A0F9UC52"/>
<evidence type="ECO:0000313" key="9">
    <source>
        <dbReference type="EMBL" id="KKN58806.1"/>
    </source>
</evidence>
<evidence type="ECO:0000256" key="3">
    <source>
        <dbReference type="ARBA" id="ARBA00022578"/>
    </source>
</evidence>
<feature type="domain" description="Probable transposase IS891/IS1136/IS1341" evidence="7">
    <location>
        <begin position="162"/>
        <end position="250"/>
    </location>
</feature>
<dbReference type="Pfam" id="PF01385">
    <property type="entry name" value="OrfB_IS605"/>
    <property type="match status" value="1"/>
</dbReference>
<protein>
    <recommendedName>
        <fullName evidence="10">Transposase IS891/IS1136/IS1341 domain-containing protein</fullName>
    </recommendedName>
</protein>
<keyword evidence="4" id="KW-0238">DNA-binding</keyword>
<organism evidence="9">
    <name type="scientific">marine sediment metagenome</name>
    <dbReference type="NCBI Taxonomy" id="412755"/>
    <lineage>
        <taxon>unclassified sequences</taxon>
        <taxon>metagenomes</taxon>
        <taxon>ecological metagenomes</taxon>
    </lineage>
</organism>
<dbReference type="GO" id="GO:0003677">
    <property type="term" value="F:DNA binding"/>
    <property type="evidence" value="ECO:0007669"/>
    <property type="project" value="UniProtKB-KW"/>
</dbReference>
<feature type="domain" description="Cas12f1-like TNB" evidence="8">
    <location>
        <begin position="273"/>
        <end position="336"/>
    </location>
</feature>
<comment type="similarity">
    <text evidence="1">In the C-terminal section; belongs to the transposase 35 family.</text>
</comment>
<gene>
    <name evidence="9" type="ORF">LCGC14_0548120</name>
</gene>
<evidence type="ECO:0000256" key="6">
    <source>
        <dbReference type="SAM" id="MobiDB-lite"/>
    </source>
</evidence>
<dbReference type="NCBIfam" id="TIGR01766">
    <property type="entry name" value="IS200/IS605 family accessory protein TnpB-like domain"/>
    <property type="match status" value="1"/>
</dbReference>
<dbReference type="InterPro" id="IPR051399">
    <property type="entry name" value="RNA-guided_DNA_endo/Transpos"/>
</dbReference>
<sequence>MKLVATIKVKIKHNKELLDMSNTFLQAVQYSIDKGFEAKVSNRFKLHHLVYKDLRQWLPADFSCEAIAKASENLKAVKLKKKPIMKSCPISFNRNLFTFSFDKVRIATFTPRQRKNIAINIPEYYWKYLDWRYQTLEIIKDRKGRLFFHITFSRDVNTTTSCRNEKIVGVDVGVNNLAVTSDGEVFSGYKTKIMQYQYLRKKLQRKGTKSAKRKLKAISGRQKRYMRGVNHIISKEIVASANTIVLENLKGIRKSRNKYSGKRLNRWLNSWSFYQLQGFIKYKAEREGKRVIFVSPYMTSQTCSNCLKIGSRYFDSFFCSHCGFSSQSDFNASCNLRRLHVTKPNVSNGEGKGQLTTEPEFRDKSPLL</sequence>
<evidence type="ECO:0000256" key="5">
    <source>
        <dbReference type="ARBA" id="ARBA00023172"/>
    </source>
</evidence>
<dbReference type="EMBL" id="LAZR01000747">
    <property type="protein sequence ID" value="KKN58806.1"/>
    <property type="molecule type" value="Genomic_DNA"/>
</dbReference>
<dbReference type="PANTHER" id="PTHR30405">
    <property type="entry name" value="TRANSPOSASE"/>
    <property type="match status" value="1"/>
</dbReference>
<dbReference type="InterPro" id="IPR010095">
    <property type="entry name" value="Cas12f1-like_TNB"/>
</dbReference>
<accession>A0A0F9UC52</accession>
<evidence type="ECO:0000259" key="7">
    <source>
        <dbReference type="Pfam" id="PF01385"/>
    </source>
</evidence>
<dbReference type="GO" id="GO:0006310">
    <property type="term" value="P:DNA recombination"/>
    <property type="evidence" value="ECO:0007669"/>
    <property type="project" value="UniProtKB-KW"/>
</dbReference>
<name>A0A0F9UC52_9ZZZZ</name>
<evidence type="ECO:0000259" key="8">
    <source>
        <dbReference type="Pfam" id="PF07282"/>
    </source>
</evidence>
<comment type="similarity">
    <text evidence="2">In the N-terminal section; belongs to the transposase 2 family.</text>
</comment>
<dbReference type="GO" id="GO:0032196">
    <property type="term" value="P:transposition"/>
    <property type="evidence" value="ECO:0007669"/>
    <property type="project" value="UniProtKB-KW"/>
</dbReference>
<dbReference type="Pfam" id="PF07282">
    <property type="entry name" value="Cas12f1-like_TNB"/>
    <property type="match status" value="1"/>
</dbReference>
<evidence type="ECO:0008006" key="10">
    <source>
        <dbReference type="Google" id="ProtNLM"/>
    </source>
</evidence>
<keyword evidence="5" id="KW-0233">DNA recombination</keyword>
<feature type="compositionally biased region" description="Basic and acidic residues" evidence="6">
    <location>
        <begin position="359"/>
        <end position="368"/>
    </location>
</feature>
<dbReference type="PANTHER" id="PTHR30405:SF11">
    <property type="entry name" value="RNA-GUIDED DNA ENDONUCLEASE RV2885C-RELATED"/>
    <property type="match status" value="1"/>
</dbReference>
<evidence type="ECO:0000256" key="4">
    <source>
        <dbReference type="ARBA" id="ARBA00023125"/>
    </source>
</evidence>
<comment type="caution">
    <text evidence="9">The sequence shown here is derived from an EMBL/GenBank/DDBJ whole genome shotgun (WGS) entry which is preliminary data.</text>
</comment>
<keyword evidence="3" id="KW-0815">Transposition</keyword>
<evidence type="ECO:0000256" key="2">
    <source>
        <dbReference type="ARBA" id="ARBA00011044"/>
    </source>
</evidence>
<dbReference type="InterPro" id="IPR001959">
    <property type="entry name" value="Transposase"/>
</dbReference>
<proteinExistence type="inferred from homology"/>
<dbReference type="NCBIfam" id="NF040570">
    <property type="entry name" value="guided_TnpB"/>
    <property type="match status" value="1"/>
</dbReference>
<feature type="region of interest" description="Disordered" evidence="6">
    <location>
        <begin position="345"/>
        <end position="368"/>
    </location>
</feature>